<sequence length="251" mass="28813">MSTVKPISRDQLIKTVLERMGHPDIHIPVTGPQLQHLAQEAITRFVEFHYQSTTKAYLDFEITEELKASKTIKMPNFVVGVDTILSYKINDFLYRTDAYGASMWSMLSKNHFGQSTSLSKVDIYLYERELSEWEAIFQTMPKFVFSKTNHELVIEGGSYRMNLGSKLLVRCSISLEDFEGEFFSNSWLIRYMEALVRIKMGENLSNWSDLGLPGGVKYNGPQILDRGEKMKAELEEEMLDMAYFESGIVIG</sequence>
<reference evidence="1 2" key="1">
    <citation type="submission" date="2020-03" db="EMBL/GenBank/DDBJ databases">
        <authorList>
            <person name="Holtappels D."/>
            <person name="Bomans J.P.J."/>
            <person name="Lavigne R."/>
            <person name="Wagemans J."/>
        </authorList>
    </citation>
    <scope>NUCLEOTIDE SEQUENCE [LARGE SCALE GENOMIC DNA]</scope>
    <source>
        <strain evidence="1 2">OLIVR5</strain>
    </source>
</reference>
<protein>
    <submittedName>
        <fullName evidence="1">Neck protein</fullName>
    </submittedName>
</protein>
<dbReference type="Proteomes" id="UP000671873">
    <property type="component" value="Segment"/>
</dbReference>
<accession>A0A858MZ84</accession>
<organism evidence="1 2">
    <name type="scientific">Agrobacterium phage OLIVR5</name>
    <dbReference type="NCBI Taxonomy" id="2723773"/>
    <lineage>
        <taxon>Viruses</taxon>
        <taxon>Duplodnaviria</taxon>
        <taxon>Heunggongvirae</taxon>
        <taxon>Uroviricota</taxon>
        <taxon>Caudoviricetes</taxon>
        <taxon>Pootjesviridae</taxon>
        <taxon>Heverleevirus</taxon>
        <taxon>Heverleevirus OLIVR5</taxon>
    </lineage>
</organism>
<dbReference type="EMBL" id="MT234342">
    <property type="protein sequence ID" value="QIW87865.1"/>
    <property type="molecule type" value="Genomic_DNA"/>
</dbReference>
<evidence type="ECO:0000313" key="1">
    <source>
        <dbReference type="EMBL" id="QIW87865.1"/>
    </source>
</evidence>
<evidence type="ECO:0000313" key="2">
    <source>
        <dbReference type="Proteomes" id="UP000671873"/>
    </source>
</evidence>
<keyword evidence="2" id="KW-1185">Reference proteome</keyword>
<gene>
    <name evidence="1" type="ORF">Ab1vBOLIVR5_gp217</name>
</gene>
<name>A0A858MZ84_9CAUD</name>
<proteinExistence type="predicted"/>